<dbReference type="Pfam" id="PF13360">
    <property type="entry name" value="PQQ_2"/>
    <property type="match status" value="2"/>
</dbReference>
<feature type="chain" id="PRO_5046651076" evidence="2">
    <location>
        <begin position="24"/>
        <end position="559"/>
    </location>
</feature>
<feature type="signal peptide" evidence="2">
    <location>
        <begin position="1"/>
        <end position="23"/>
    </location>
</feature>
<dbReference type="InterPro" id="IPR052091">
    <property type="entry name" value="Beta-ala_Activ/Resist"/>
</dbReference>
<dbReference type="GO" id="GO:0004674">
    <property type="term" value="F:protein serine/threonine kinase activity"/>
    <property type="evidence" value="ECO:0007669"/>
    <property type="project" value="UniProtKB-KW"/>
</dbReference>
<dbReference type="InterPro" id="IPR011047">
    <property type="entry name" value="Quinoprotein_ADH-like_sf"/>
</dbReference>
<dbReference type="InterPro" id="IPR002372">
    <property type="entry name" value="PQQ_rpt_dom"/>
</dbReference>
<dbReference type="PANTHER" id="PTHR44394">
    <property type="entry name" value="BETA-ALANINE-ACTIVATING ENZYME"/>
    <property type="match status" value="1"/>
</dbReference>
<dbReference type="SUPFAM" id="SSF50998">
    <property type="entry name" value="Quinoprotein alcohol dehydrogenase-like"/>
    <property type="match status" value="1"/>
</dbReference>
<gene>
    <name evidence="4" type="ORF">AUC44_04410</name>
</gene>
<dbReference type="Proteomes" id="UP000060071">
    <property type="component" value="Chromosome"/>
</dbReference>
<keyword evidence="4" id="KW-0723">Serine/threonine-protein kinase</keyword>
<evidence type="ECO:0000313" key="4">
    <source>
        <dbReference type="EMBL" id="ALW88229.1"/>
    </source>
</evidence>
<dbReference type="EMBL" id="CP013910">
    <property type="protein sequence ID" value="ALW88229.1"/>
    <property type="molecule type" value="Genomic_DNA"/>
</dbReference>
<dbReference type="InterPro" id="IPR015943">
    <property type="entry name" value="WD40/YVTN_repeat-like_dom_sf"/>
</dbReference>
<evidence type="ECO:0000256" key="2">
    <source>
        <dbReference type="SAM" id="SignalP"/>
    </source>
</evidence>
<proteinExistence type="predicted"/>
<dbReference type="Gene3D" id="2.40.10.480">
    <property type="match status" value="1"/>
</dbReference>
<dbReference type="PANTHER" id="PTHR44394:SF1">
    <property type="entry name" value="BETA-ALANINE-ACTIVATING ENZYME"/>
    <property type="match status" value="1"/>
</dbReference>
<keyword evidence="2" id="KW-0732">Signal</keyword>
<name>A0ABM5X3G8_9DEIO</name>
<evidence type="ECO:0000259" key="3">
    <source>
        <dbReference type="Pfam" id="PF13360"/>
    </source>
</evidence>
<feature type="region of interest" description="Disordered" evidence="1">
    <location>
        <begin position="402"/>
        <end position="435"/>
    </location>
</feature>
<dbReference type="InterPro" id="IPR018391">
    <property type="entry name" value="PQQ_b-propeller_rpt"/>
</dbReference>
<keyword evidence="4" id="KW-0808">Transferase</keyword>
<sequence>MSKTHFFPALVLMTLAGISAASAQSAPSPVPQFTAPKVDIFKELRVISGVTVSGNGELTFVGSDAKIHRTDSKGSEKWAFPVGDIGRAYPVVTPQGVTIAASYDDTVYALDPGGKLLWKQKLDGDIFATPALRIDGSVIVATAGGTIHALSAAGKPLWTYKVGAPVFSSPAIGPDGTIYFGAQNNRMHALTPGGQLKWTYAAGSLVFSSPAVGPDGSVYFGSSDRRIHAVAPDGKPRWTLLTGLFVNASPIITSGGLVVVGSYDGSVYAVNTSGETEWTYRAGAGIAGSAVELSDGSVLVPDLSGTVHAIGKAGQALWQIKTGKKIDTGLSVSDQGSLYFVTDGGGLNIVQKQRPLAVGPWTTFHGAPNPVGRVPTPVELQAQTQARREAASAVLAALKPSTAATTAPAHPAQPAQPSQPAPTTQPTQPAQPAPVPALTPAQYAAAAGQKARVADGQLFLPLTEVAGALRLDVGNVTVRTATVRVQGQALPITVRTFDRAAFVPLAALSDLPGASARLTRTPAAGVTLSLGGQTALFPVNLTRLLSLQSGPEFASGTVR</sequence>
<protein>
    <submittedName>
        <fullName evidence="4">Serine/threonine protein kinase</fullName>
    </submittedName>
</protein>
<evidence type="ECO:0000256" key="1">
    <source>
        <dbReference type="SAM" id="MobiDB-lite"/>
    </source>
</evidence>
<evidence type="ECO:0000313" key="5">
    <source>
        <dbReference type="Proteomes" id="UP000060071"/>
    </source>
</evidence>
<keyword evidence="4" id="KW-0418">Kinase</keyword>
<dbReference type="Gene3D" id="2.130.10.10">
    <property type="entry name" value="YVTN repeat-like/Quinoprotein amine dehydrogenase"/>
    <property type="match status" value="1"/>
</dbReference>
<accession>A0ABM5X3G8</accession>
<feature type="compositionally biased region" description="Low complexity" evidence="1">
    <location>
        <begin position="402"/>
        <end position="428"/>
    </location>
</feature>
<organism evidence="4 5">
    <name type="scientific">Deinococcus actinosclerus</name>
    <dbReference type="NCBI Taxonomy" id="1768108"/>
    <lineage>
        <taxon>Bacteria</taxon>
        <taxon>Thermotogati</taxon>
        <taxon>Deinococcota</taxon>
        <taxon>Deinococci</taxon>
        <taxon>Deinococcales</taxon>
        <taxon>Deinococcaceae</taxon>
        <taxon>Deinococcus</taxon>
    </lineage>
</organism>
<reference evidence="4 5" key="1">
    <citation type="submission" date="2015-12" db="EMBL/GenBank/DDBJ databases">
        <authorList>
            <person name="Kim M.K."/>
            <person name="Srinivasan S."/>
            <person name="Lee J.-J."/>
            <person name="Kim K."/>
        </authorList>
    </citation>
    <scope>NUCLEOTIDE SEQUENCE [LARGE SCALE GENOMIC DNA]</scope>
    <source>
        <strain evidence="4 5">BM2</strain>
    </source>
</reference>
<feature type="domain" description="Pyrrolo-quinoline quinone repeat" evidence="3">
    <location>
        <begin position="209"/>
        <end position="325"/>
    </location>
</feature>
<keyword evidence="5" id="KW-1185">Reference proteome</keyword>
<feature type="domain" description="Pyrrolo-quinoline quinone repeat" evidence="3">
    <location>
        <begin position="65"/>
        <end position="201"/>
    </location>
</feature>
<dbReference type="SMART" id="SM00564">
    <property type="entry name" value="PQQ"/>
    <property type="match status" value="7"/>
</dbReference>